<dbReference type="Pfam" id="PF02578">
    <property type="entry name" value="Cu-oxidase_4"/>
    <property type="match status" value="1"/>
</dbReference>
<dbReference type="GO" id="GO:0017061">
    <property type="term" value="F:S-methyl-5-thioadenosine phosphorylase activity"/>
    <property type="evidence" value="ECO:0007669"/>
    <property type="project" value="UniProtKB-EC"/>
</dbReference>
<evidence type="ECO:0000256" key="2">
    <source>
        <dbReference type="ARBA" id="ARBA00007353"/>
    </source>
</evidence>
<keyword evidence="3" id="KW-0808">Transferase</keyword>
<dbReference type="SUPFAM" id="SSF64438">
    <property type="entry name" value="CNF1/YfiH-like putative cysteine hydrolases"/>
    <property type="match status" value="1"/>
</dbReference>
<comment type="catalytic activity">
    <reaction evidence="7">
        <text>adenosine + H2O + H(+) = inosine + NH4(+)</text>
        <dbReference type="Rhea" id="RHEA:24408"/>
        <dbReference type="ChEBI" id="CHEBI:15377"/>
        <dbReference type="ChEBI" id="CHEBI:15378"/>
        <dbReference type="ChEBI" id="CHEBI:16335"/>
        <dbReference type="ChEBI" id="CHEBI:17596"/>
        <dbReference type="ChEBI" id="CHEBI:28938"/>
        <dbReference type="EC" id="3.5.4.4"/>
    </reaction>
    <physiologicalReaction direction="left-to-right" evidence="7">
        <dbReference type="Rhea" id="RHEA:24409"/>
    </physiologicalReaction>
</comment>
<dbReference type="InterPro" id="IPR011324">
    <property type="entry name" value="Cytotoxic_necrot_fac-like_cat"/>
</dbReference>
<evidence type="ECO:0000256" key="3">
    <source>
        <dbReference type="ARBA" id="ARBA00022679"/>
    </source>
</evidence>
<proteinExistence type="inferred from homology"/>
<comment type="similarity">
    <text evidence="2">Belongs to the purine nucleoside phosphorylase YfiH/LACC1 family.</text>
</comment>
<dbReference type="PANTHER" id="PTHR30616:SF2">
    <property type="entry name" value="PURINE NUCLEOSIDE PHOSPHORYLASE LACC1"/>
    <property type="match status" value="1"/>
</dbReference>
<dbReference type="InterPro" id="IPR003730">
    <property type="entry name" value="Cu_polyphenol_OxRdtase"/>
</dbReference>
<keyword evidence="4" id="KW-0479">Metal-binding</keyword>
<dbReference type="CDD" id="cd16833">
    <property type="entry name" value="YfiH"/>
    <property type="match status" value="1"/>
</dbReference>
<evidence type="ECO:0000256" key="7">
    <source>
        <dbReference type="ARBA" id="ARBA00047989"/>
    </source>
</evidence>
<dbReference type="Gene3D" id="3.60.140.10">
    <property type="entry name" value="CNF1/YfiH-like putative cysteine hydrolases"/>
    <property type="match status" value="1"/>
</dbReference>
<name>A0A381PG09_9ZZZZ</name>
<comment type="catalytic activity">
    <reaction evidence="9">
        <text>S-methyl-5'-thioadenosine + phosphate = 5-(methylsulfanyl)-alpha-D-ribose 1-phosphate + adenine</text>
        <dbReference type="Rhea" id="RHEA:11852"/>
        <dbReference type="ChEBI" id="CHEBI:16708"/>
        <dbReference type="ChEBI" id="CHEBI:17509"/>
        <dbReference type="ChEBI" id="CHEBI:43474"/>
        <dbReference type="ChEBI" id="CHEBI:58533"/>
        <dbReference type="EC" id="2.4.2.28"/>
    </reaction>
    <physiologicalReaction direction="left-to-right" evidence="9">
        <dbReference type="Rhea" id="RHEA:11853"/>
    </physiologicalReaction>
</comment>
<dbReference type="PANTHER" id="PTHR30616">
    <property type="entry name" value="UNCHARACTERIZED PROTEIN YFIH"/>
    <property type="match status" value="1"/>
</dbReference>
<organism evidence="10">
    <name type="scientific">marine metagenome</name>
    <dbReference type="NCBI Taxonomy" id="408172"/>
    <lineage>
        <taxon>unclassified sequences</taxon>
        <taxon>metagenomes</taxon>
        <taxon>ecological metagenomes</taxon>
    </lineage>
</organism>
<evidence type="ECO:0000313" key="10">
    <source>
        <dbReference type="EMBL" id="SUZ65059.1"/>
    </source>
</evidence>
<evidence type="ECO:0000256" key="1">
    <source>
        <dbReference type="ARBA" id="ARBA00000553"/>
    </source>
</evidence>
<comment type="catalytic activity">
    <reaction evidence="1">
        <text>inosine + phosphate = alpha-D-ribose 1-phosphate + hypoxanthine</text>
        <dbReference type="Rhea" id="RHEA:27646"/>
        <dbReference type="ChEBI" id="CHEBI:17368"/>
        <dbReference type="ChEBI" id="CHEBI:17596"/>
        <dbReference type="ChEBI" id="CHEBI:43474"/>
        <dbReference type="ChEBI" id="CHEBI:57720"/>
        <dbReference type="EC" id="2.4.2.1"/>
    </reaction>
    <physiologicalReaction direction="left-to-right" evidence="1">
        <dbReference type="Rhea" id="RHEA:27647"/>
    </physiologicalReaction>
</comment>
<dbReference type="GO" id="GO:0016787">
    <property type="term" value="F:hydrolase activity"/>
    <property type="evidence" value="ECO:0007669"/>
    <property type="project" value="UniProtKB-KW"/>
</dbReference>
<keyword evidence="5" id="KW-0378">Hydrolase</keyword>
<reference evidence="10" key="1">
    <citation type="submission" date="2018-05" db="EMBL/GenBank/DDBJ databases">
        <authorList>
            <person name="Lanie J.A."/>
            <person name="Ng W.-L."/>
            <person name="Kazmierczak K.M."/>
            <person name="Andrzejewski T.M."/>
            <person name="Davidsen T.M."/>
            <person name="Wayne K.J."/>
            <person name="Tettelin H."/>
            <person name="Glass J.I."/>
            <person name="Rusch D."/>
            <person name="Podicherti R."/>
            <person name="Tsui H.-C.T."/>
            <person name="Winkler M.E."/>
        </authorList>
    </citation>
    <scope>NUCLEOTIDE SEQUENCE</scope>
</reference>
<gene>
    <name evidence="10" type="ORF">METZ01_LOCUS17913</name>
</gene>
<evidence type="ECO:0000256" key="4">
    <source>
        <dbReference type="ARBA" id="ARBA00022723"/>
    </source>
</evidence>
<dbReference type="InterPro" id="IPR038371">
    <property type="entry name" value="Cu_polyphenol_OxRdtase_sf"/>
</dbReference>
<dbReference type="GO" id="GO:0005507">
    <property type="term" value="F:copper ion binding"/>
    <property type="evidence" value="ECO:0007669"/>
    <property type="project" value="TreeGrafter"/>
</dbReference>
<evidence type="ECO:0000256" key="8">
    <source>
        <dbReference type="ARBA" id="ARBA00048968"/>
    </source>
</evidence>
<keyword evidence="6" id="KW-0862">Zinc</keyword>
<evidence type="ECO:0008006" key="11">
    <source>
        <dbReference type="Google" id="ProtNLM"/>
    </source>
</evidence>
<sequence>MTKEIAAGVPLYVVTDWADRFPWLFAGITHAGSGPDPFDLRLFGEPASELAPARWNDLLLASAFTAMVHARQVHETRIVVHDGVGAGVREAEGAADGHATAESGVLLAVTVADCVPVYLLDPDARAVALLHAGWRGTAAGILPHGIALLSQRWGTEPVDLLVHLGPAICGECYEVGPEVFEALGLEAPPDPAPVDVRVALARQARAAGVPTESVSVSDVCTLCGDRNLFSHRAGRTERQVAVVGILP</sequence>
<dbReference type="AlphaFoldDB" id="A0A381PG09"/>
<dbReference type="EMBL" id="UINC01000950">
    <property type="protein sequence ID" value="SUZ65059.1"/>
    <property type="molecule type" value="Genomic_DNA"/>
</dbReference>
<evidence type="ECO:0000256" key="9">
    <source>
        <dbReference type="ARBA" id="ARBA00049893"/>
    </source>
</evidence>
<protein>
    <recommendedName>
        <fullName evidence="11">Purine nucleoside phosphorylase</fullName>
    </recommendedName>
</protein>
<evidence type="ECO:0000256" key="5">
    <source>
        <dbReference type="ARBA" id="ARBA00022801"/>
    </source>
</evidence>
<evidence type="ECO:0000256" key="6">
    <source>
        <dbReference type="ARBA" id="ARBA00022833"/>
    </source>
</evidence>
<comment type="catalytic activity">
    <reaction evidence="8">
        <text>adenosine + phosphate = alpha-D-ribose 1-phosphate + adenine</text>
        <dbReference type="Rhea" id="RHEA:27642"/>
        <dbReference type="ChEBI" id="CHEBI:16335"/>
        <dbReference type="ChEBI" id="CHEBI:16708"/>
        <dbReference type="ChEBI" id="CHEBI:43474"/>
        <dbReference type="ChEBI" id="CHEBI:57720"/>
        <dbReference type="EC" id="2.4.2.1"/>
    </reaction>
    <physiologicalReaction direction="left-to-right" evidence="8">
        <dbReference type="Rhea" id="RHEA:27643"/>
    </physiologicalReaction>
</comment>
<accession>A0A381PG09</accession>